<gene>
    <name evidence="1" type="ORF">SAMN04489726_1522</name>
</gene>
<evidence type="ECO:0000313" key="1">
    <source>
        <dbReference type="EMBL" id="SDM41860.1"/>
    </source>
</evidence>
<dbReference type="Proteomes" id="UP000183376">
    <property type="component" value="Chromosome I"/>
</dbReference>
<dbReference type="AlphaFoldDB" id="A0A1G9T2I2"/>
<dbReference type="EMBL" id="LT629701">
    <property type="protein sequence ID" value="SDM41860.1"/>
    <property type="molecule type" value="Genomic_DNA"/>
</dbReference>
<dbReference type="STRING" id="211114.SAMN04489726_1522"/>
<dbReference type="OrthoDB" id="4559434at2"/>
<sequence>MNVPELVRRLPELGLTEDAIGAGTLVHDRMCIAQDPESGTWAVGFIDASGRPGRWRAFTEEATACWYLYGELAADQVWRGALGRGTGAG</sequence>
<proteinExistence type="predicted"/>
<accession>A0A1G9T2I2</accession>
<name>A0A1G9T2I2_ALLAB</name>
<reference evidence="1 2" key="1">
    <citation type="submission" date="2016-10" db="EMBL/GenBank/DDBJ databases">
        <authorList>
            <person name="de Groot N.N."/>
        </authorList>
    </citation>
    <scope>NUCLEOTIDE SEQUENCE [LARGE SCALE GENOMIC DNA]</scope>
    <source>
        <strain evidence="1 2">DSM 44149</strain>
    </source>
</reference>
<evidence type="ECO:0000313" key="2">
    <source>
        <dbReference type="Proteomes" id="UP000183376"/>
    </source>
</evidence>
<protein>
    <submittedName>
        <fullName evidence="1">Uncharacterized protein</fullName>
    </submittedName>
</protein>
<keyword evidence="2" id="KW-1185">Reference proteome</keyword>
<organism evidence="1 2">
    <name type="scientific">Allokutzneria albata</name>
    <name type="common">Kibdelosporangium albatum</name>
    <dbReference type="NCBI Taxonomy" id="211114"/>
    <lineage>
        <taxon>Bacteria</taxon>
        <taxon>Bacillati</taxon>
        <taxon>Actinomycetota</taxon>
        <taxon>Actinomycetes</taxon>
        <taxon>Pseudonocardiales</taxon>
        <taxon>Pseudonocardiaceae</taxon>
        <taxon>Allokutzneria</taxon>
    </lineage>
</organism>
<dbReference type="RefSeq" id="WP_030433395.1">
    <property type="nucleotide sequence ID" value="NZ_JOEF01000041.1"/>
</dbReference>